<dbReference type="InterPro" id="IPR002347">
    <property type="entry name" value="SDR_fam"/>
</dbReference>
<dbReference type="Gene3D" id="3.40.50.720">
    <property type="entry name" value="NAD(P)-binding Rossmann-like Domain"/>
    <property type="match status" value="1"/>
</dbReference>
<dbReference type="AlphaFoldDB" id="A0A2P2KR96"/>
<comment type="similarity">
    <text evidence="1">Belongs to the short-chain dehydrogenases/reductases (SDR) family.</text>
</comment>
<dbReference type="PRINTS" id="PR00081">
    <property type="entry name" value="GDHRDH"/>
</dbReference>
<reference evidence="3" key="1">
    <citation type="submission" date="2018-02" db="EMBL/GenBank/DDBJ databases">
        <title>Rhizophora mucronata_Transcriptome.</title>
        <authorList>
            <person name="Meera S.P."/>
            <person name="Sreeshan A."/>
            <person name="Augustine A."/>
        </authorList>
    </citation>
    <scope>NUCLEOTIDE SEQUENCE</scope>
    <source>
        <tissue evidence="3">Leaf</tissue>
    </source>
</reference>
<dbReference type="EMBL" id="GGEC01027761">
    <property type="protein sequence ID" value="MBX08245.1"/>
    <property type="molecule type" value="Transcribed_RNA"/>
</dbReference>
<dbReference type="SUPFAM" id="SSF51735">
    <property type="entry name" value="NAD(P)-binding Rossmann-fold domains"/>
    <property type="match status" value="1"/>
</dbReference>
<proteinExistence type="inferred from homology"/>
<evidence type="ECO:0000256" key="1">
    <source>
        <dbReference type="ARBA" id="ARBA00006484"/>
    </source>
</evidence>
<dbReference type="GO" id="GO:0016491">
    <property type="term" value="F:oxidoreductase activity"/>
    <property type="evidence" value="ECO:0007669"/>
    <property type="project" value="UniProtKB-KW"/>
</dbReference>
<dbReference type="PANTHER" id="PTHR24320:SF227">
    <property type="entry name" value="RETINOL DEHYDROGENASE 11"/>
    <property type="match status" value="1"/>
</dbReference>
<dbReference type="InterPro" id="IPR036291">
    <property type="entry name" value="NAD(P)-bd_dom_sf"/>
</dbReference>
<accession>A0A2P2KR96</accession>
<evidence type="ECO:0000313" key="3">
    <source>
        <dbReference type="EMBL" id="MBX08245.1"/>
    </source>
</evidence>
<organism evidence="3">
    <name type="scientific">Rhizophora mucronata</name>
    <name type="common">Asiatic mangrove</name>
    <dbReference type="NCBI Taxonomy" id="61149"/>
    <lineage>
        <taxon>Eukaryota</taxon>
        <taxon>Viridiplantae</taxon>
        <taxon>Streptophyta</taxon>
        <taxon>Embryophyta</taxon>
        <taxon>Tracheophyta</taxon>
        <taxon>Spermatophyta</taxon>
        <taxon>Magnoliopsida</taxon>
        <taxon>eudicotyledons</taxon>
        <taxon>Gunneridae</taxon>
        <taxon>Pentapetalae</taxon>
        <taxon>rosids</taxon>
        <taxon>fabids</taxon>
        <taxon>Malpighiales</taxon>
        <taxon>Rhizophoraceae</taxon>
        <taxon>Rhizophora</taxon>
    </lineage>
</organism>
<keyword evidence="2" id="KW-0560">Oxidoreductase</keyword>
<protein>
    <submittedName>
        <fullName evidence="3">Short-chain dehydrogenase TIC 32ic-like</fullName>
    </submittedName>
</protein>
<dbReference type="PANTHER" id="PTHR24320">
    <property type="entry name" value="RETINOL DEHYDROGENASE"/>
    <property type="match status" value="1"/>
</dbReference>
<evidence type="ECO:0000256" key="2">
    <source>
        <dbReference type="ARBA" id="ARBA00023002"/>
    </source>
</evidence>
<sequence>MGITTVVRELMEAVNFVCSLQFWRMAVSWTISLVASYFQLFSRRLFDGGSCRYSHCVPPRIGSNSNRPICIITGATSGLGAAAAHALSRKGFCVVLVGRSTQLLSKTMKEIERSNKDAHLKSFEVDLSTFQSILKFRSSLEKWVLDSGMHSSIQLLINNAGILATSQRITAEGYDQMMSANYIGAFCLTKLLLPLLKSSPVGSRIVNITSFTHRAVSEIQINERTITGQCFVGSKQYPYARIYENSKCKPKLSHRVKMLSVISFSVIHGF</sequence>
<dbReference type="Pfam" id="PF00106">
    <property type="entry name" value="adh_short"/>
    <property type="match status" value="1"/>
</dbReference>
<name>A0A2P2KR96_RHIMU</name>